<feature type="region of interest" description="Disordered" evidence="1">
    <location>
        <begin position="24"/>
        <end position="67"/>
    </location>
</feature>
<proteinExistence type="predicted"/>
<evidence type="ECO:0000313" key="3">
    <source>
        <dbReference type="Proteomes" id="UP001164020"/>
    </source>
</evidence>
<dbReference type="Proteomes" id="UP001164020">
    <property type="component" value="Chromosome"/>
</dbReference>
<feature type="compositionally biased region" description="Low complexity" evidence="1">
    <location>
        <begin position="57"/>
        <end position="67"/>
    </location>
</feature>
<name>A0ABY7C0M5_9HYPH</name>
<keyword evidence="3" id="KW-1185">Reference proteome</keyword>
<feature type="compositionally biased region" description="Basic and acidic residues" evidence="1">
    <location>
        <begin position="31"/>
        <end position="43"/>
    </location>
</feature>
<dbReference type="RefSeq" id="WP_268881737.1">
    <property type="nucleotide sequence ID" value="NZ_CP114029.1"/>
</dbReference>
<gene>
    <name evidence="2" type="ORF">OH818_03080</name>
</gene>
<protein>
    <submittedName>
        <fullName evidence="2">Uncharacterized protein</fullName>
    </submittedName>
</protein>
<sequence length="148" mass="16488">MTPSPTPQVAREILAAVRAEKRRRAALAVSETKKPGQDLDHPAGHGTPETSEKETRMNAGANTTARAATPEARAILSELETPINKARDRVNLLYAFTELTMMKTSYTTLCEDHRDAFIVMIGDLFDEIDVVHKAWNAEWDKRVRRAAS</sequence>
<organism evidence="2 3">
    <name type="scientific">Jiella pelagia</name>
    <dbReference type="NCBI Taxonomy" id="2986949"/>
    <lineage>
        <taxon>Bacteria</taxon>
        <taxon>Pseudomonadati</taxon>
        <taxon>Pseudomonadota</taxon>
        <taxon>Alphaproteobacteria</taxon>
        <taxon>Hyphomicrobiales</taxon>
        <taxon>Aurantimonadaceae</taxon>
        <taxon>Jiella</taxon>
    </lineage>
</organism>
<evidence type="ECO:0000313" key="2">
    <source>
        <dbReference type="EMBL" id="WAP69297.1"/>
    </source>
</evidence>
<dbReference type="EMBL" id="CP114029">
    <property type="protein sequence ID" value="WAP69297.1"/>
    <property type="molecule type" value="Genomic_DNA"/>
</dbReference>
<reference evidence="2" key="1">
    <citation type="submission" date="2022-12" db="EMBL/GenBank/DDBJ databases">
        <title>Jiella pelagia sp. nov., isolated from phosphonate enriched culture of Northwest Pacific surface seawater.</title>
        <authorList>
            <person name="Shin D.Y."/>
            <person name="Hwang C.Y."/>
        </authorList>
    </citation>
    <scope>NUCLEOTIDE SEQUENCE</scope>
    <source>
        <strain evidence="2">HL-NP1</strain>
    </source>
</reference>
<accession>A0ABY7C0M5</accession>
<evidence type="ECO:0000256" key="1">
    <source>
        <dbReference type="SAM" id="MobiDB-lite"/>
    </source>
</evidence>